<keyword evidence="13" id="KW-1185">Reference proteome</keyword>
<evidence type="ECO:0000256" key="5">
    <source>
        <dbReference type="ARBA" id="ARBA00022794"/>
    </source>
</evidence>
<dbReference type="PROSITE" id="PS50096">
    <property type="entry name" value="IQ"/>
    <property type="match status" value="1"/>
</dbReference>
<evidence type="ECO:0000256" key="4">
    <source>
        <dbReference type="ARBA" id="ARBA00022737"/>
    </source>
</evidence>
<dbReference type="HOGENOM" id="CLU_016381_0_0_1"/>
<dbReference type="GO" id="GO:0005813">
    <property type="term" value="C:centrosome"/>
    <property type="evidence" value="ECO:0000318"/>
    <property type="project" value="GO_Central"/>
</dbReference>
<organism evidence="12 13">
    <name type="scientific">Monodelphis domestica</name>
    <name type="common">Gray short-tailed opossum</name>
    <dbReference type="NCBI Taxonomy" id="13616"/>
    <lineage>
        <taxon>Eukaryota</taxon>
        <taxon>Metazoa</taxon>
        <taxon>Chordata</taxon>
        <taxon>Craniata</taxon>
        <taxon>Vertebrata</taxon>
        <taxon>Euteleostomi</taxon>
        <taxon>Mammalia</taxon>
        <taxon>Metatheria</taxon>
        <taxon>Didelphimorphia</taxon>
        <taxon>Didelphidae</taxon>
        <taxon>Monodelphis</taxon>
    </lineage>
</organism>
<evidence type="ECO:0000256" key="1">
    <source>
        <dbReference type="ARBA" id="ARBA00004300"/>
    </source>
</evidence>
<dbReference type="Gene3D" id="1.20.5.190">
    <property type="match status" value="1"/>
</dbReference>
<dbReference type="GeneID" id="100023534"/>
<dbReference type="OrthoDB" id="5954088at2759"/>
<dbReference type="CDD" id="cd23767">
    <property type="entry name" value="IQCD"/>
    <property type="match status" value="1"/>
</dbReference>
<protein>
    <recommendedName>
        <fullName evidence="8">Centrosomal protein of 97 kDa</fullName>
    </recommendedName>
    <alternativeName>
        <fullName evidence="9">Leucine-rich repeat and IQ domain-containing protein 2</fullName>
    </alternativeName>
</protein>
<reference evidence="12 13" key="1">
    <citation type="journal article" date="2007" name="Nature">
        <title>Genome of the marsupial Monodelphis domestica reveals innovation in non-coding sequences.</title>
        <authorList>
            <person name="Mikkelsen T.S."/>
            <person name="Wakefield M.J."/>
            <person name="Aken B."/>
            <person name="Amemiya C.T."/>
            <person name="Chang J.L."/>
            <person name="Duke S."/>
            <person name="Garber M."/>
            <person name="Gentles A.J."/>
            <person name="Goodstadt L."/>
            <person name="Heger A."/>
            <person name="Jurka J."/>
            <person name="Kamal M."/>
            <person name="Mauceli E."/>
            <person name="Searle S.M."/>
            <person name="Sharpe T."/>
            <person name="Baker M.L."/>
            <person name="Batzer M.A."/>
            <person name="Benos P.V."/>
            <person name="Belov K."/>
            <person name="Clamp M."/>
            <person name="Cook A."/>
            <person name="Cuff J."/>
            <person name="Das R."/>
            <person name="Davidow L."/>
            <person name="Deakin J.E."/>
            <person name="Fazzari M.J."/>
            <person name="Glass J.L."/>
            <person name="Grabherr M."/>
            <person name="Greally J.M."/>
            <person name="Gu W."/>
            <person name="Hore T.A."/>
            <person name="Huttley G.A."/>
            <person name="Kleber M."/>
            <person name="Jirtle R.L."/>
            <person name="Koina E."/>
            <person name="Lee J.T."/>
            <person name="Mahony S."/>
            <person name="Marra M.A."/>
            <person name="Miller R.D."/>
            <person name="Nicholls R.D."/>
            <person name="Oda M."/>
            <person name="Papenfuss A.T."/>
            <person name="Parra Z.E."/>
            <person name="Pollock D.D."/>
            <person name="Ray D.A."/>
            <person name="Schein J.E."/>
            <person name="Speed T.P."/>
            <person name="Thompson K."/>
            <person name="VandeBerg J.L."/>
            <person name="Wade C.M."/>
            <person name="Walker J.A."/>
            <person name="Waters P.D."/>
            <person name="Webber C."/>
            <person name="Weidman J.R."/>
            <person name="Xie X."/>
            <person name="Zody M.C."/>
            <person name="Baldwin J."/>
            <person name="Abdouelleil A."/>
            <person name="Abdulkadir J."/>
            <person name="Abebe A."/>
            <person name="Abera B."/>
            <person name="Abreu J."/>
            <person name="Acer S.C."/>
            <person name="Aftuck L."/>
            <person name="Alexander A."/>
            <person name="An P."/>
            <person name="Anderson E."/>
            <person name="Anderson S."/>
            <person name="Arachi H."/>
            <person name="Azer M."/>
            <person name="Bachantsang P."/>
            <person name="Barry A."/>
            <person name="Bayul T."/>
            <person name="Berlin A."/>
            <person name="Bessette D."/>
            <person name="Bloom T."/>
            <person name="Bloom T."/>
            <person name="Boguslavskiy L."/>
            <person name="Bonnet C."/>
            <person name="Boukhgalter B."/>
            <person name="Bourzgui I."/>
            <person name="Brown A."/>
            <person name="Cahill P."/>
            <person name="Channer S."/>
            <person name="Cheshatsang Y."/>
            <person name="Chuda L."/>
            <person name="Citroen M."/>
            <person name="Collymore A."/>
            <person name="Cooke P."/>
            <person name="Costello M."/>
            <person name="D'Aco K."/>
            <person name="Daza R."/>
            <person name="De Haan G."/>
            <person name="DeGray S."/>
            <person name="DeMaso C."/>
            <person name="Dhargay N."/>
            <person name="Dooley K."/>
            <person name="Dooley E."/>
            <person name="Doricent M."/>
            <person name="Dorje P."/>
            <person name="Dorjee K."/>
            <person name="Dupes A."/>
            <person name="Elong R."/>
            <person name="Falk J."/>
            <person name="Farina A."/>
            <person name="Faro S."/>
            <person name="Ferguson D."/>
            <person name="Fisher S."/>
            <person name="Foley C.D."/>
            <person name="Franke A."/>
            <person name="Friedrich D."/>
            <person name="Gadbois L."/>
            <person name="Gearin G."/>
            <person name="Gearin C.R."/>
            <person name="Giannoukos G."/>
            <person name="Goode T."/>
            <person name="Graham J."/>
            <person name="Grandbois E."/>
            <person name="Grewal S."/>
            <person name="Gyaltsen K."/>
            <person name="Hafez N."/>
            <person name="Hagos B."/>
            <person name="Hall J."/>
            <person name="Henson C."/>
            <person name="Hollinger A."/>
            <person name="Honan T."/>
            <person name="Huard M.D."/>
            <person name="Hughes L."/>
            <person name="Hurhula B."/>
            <person name="Husby M.E."/>
            <person name="Kamat A."/>
            <person name="Kanga B."/>
            <person name="Kashin S."/>
            <person name="Khazanovich D."/>
            <person name="Kisner P."/>
            <person name="Lance K."/>
            <person name="Lara M."/>
            <person name="Lee W."/>
            <person name="Lennon N."/>
            <person name="Letendre F."/>
            <person name="LeVine R."/>
            <person name="Lipovsky A."/>
            <person name="Liu X."/>
            <person name="Liu J."/>
            <person name="Liu S."/>
            <person name="Lokyitsang T."/>
            <person name="Lokyitsang Y."/>
            <person name="Lubonja R."/>
            <person name="Lui A."/>
            <person name="MacDonald P."/>
            <person name="Magnisalis V."/>
            <person name="Maru K."/>
            <person name="Matthews C."/>
            <person name="McCusker W."/>
            <person name="McDonough S."/>
            <person name="Mehta T."/>
            <person name="Meldrim J."/>
            <person name="Meneus L."/>
            <person name="Mihai O."/>
            <person name="Mihalev A."/>
            <person name="Mihova T."/>
            <person name="Mittelman R."/>
            <person name="Mlenga V."/>
            <person name="Montmayeur A."/>
            <person name="Mulrain L."/>
            <person name="Navidi A."/>
            <person name="Naylor J."/>
            <person name="Negash T."/>
            <person name="Nguyen T."/>
            <person name="Nguyen N."/>
            <person name="Nicol R."/>
            <person name="Norbu C."/>
            <person name="Norbu N."/>
            <person name="Novod N."/>
            <person name="O'Neill B."/>
            <person name="Osman S."/>
            <person name="Markiewicz E."/>
            <person name="Oyono O.L."/>
            <person name="Patti C."/>
            <person name="Phunkhang P."/>
            <person name="Pierre F."/>
            <person name="Priest M."/>
            <person name="Raghuraman S."/>
            <person name="Rege F."/>
            <person name="Reyes R."/>
            <person name="Rise C."/>
            <person name="Rogov P."/>
            <person name="Ross K."/>
            <person name="Ryan E."/>
            <person name="Settipalli S."/>
            <person name="Shea T."/>
            <person name="Sherpa N."/>
            <person name="Shi L."/>
            <person name="Shih D."/>
            <person name="Sparrow T."/>
            <person name="Spaulding J."/>
            <person name="Stalker J."/>
            <person name="Stange-Thomann N."/>
            <person name="Stavropoulos S."/>
            <person name="Stone C."/>
            <person name="Strader C."/>
            <person name="Tesfaye S."/>
            <person name="Thomson T."/>
            <person name="Thoulutsang Y."/>
            <person name="Thoulutsang D."/>
            <person name="Topham K."/>
            <person name="Topping I."/>
            <person name="Tsamla T."/>
            <person name="Vassiliev H."/>
            <person name="Vo A."/>
            <person name="Wangchuk T."/>
            <person name="Wangdi T."/>
            <person name="Weiand M."/>
            <person name="Wilkinson J."/>
            <person name="Wilson A."/>
            <person name="Yadav S."/>
            <person name="Young G."/>
            <person name="Yu Q."/>
            <person name="Zembek L."/>
            <person name="Zhong D."/>
            <person name="Zimmer A."/>
            <person name="Zwirko Z."/>
            <person name="Jaffe D.B."/>
            <person name="Alvarez P."/>
            <person name="Brockman W."/>
            <person name="Butler J."/>
            <person name="Chin C."/>
            <person name="Gnerre S."/>
            <person name="MacCallum I."/>
            <person name="Graves J.A."/>
            <person name="Ponting C.P."/>
            <person name="Breen M."/>
            <person name="Samollow P.B."/>
            <person name="Lander E.S."/>
            <person name="Lindblad-Toh K."/>
        </authorList>
    </citation>
    <scope>NUCLEOTIDE SEQUENCE [LARGE SCALE GENOMIC DNA]</scope>
</reference>
<dbReference type="Gene3D" id="3.80.10.10">
    <property type="entry name" value="Ribonuclease Inhibitor"/>
    <property type="match status" value="2"/>
</dbReference>
<dbReference type="GeneTree" id="ENSGT00910000144283"/>
<evidence type="ECO:0000313" key="12">
    <source>
        <dbReference type="Ensembl" id="ENSMODP00000014987.3"/>
    </source>
</evidence>
<dbReference type="Pfam" id="PF14580">
    <property type="entry name" value="LRR_9"/>
    <property type="match status" value="1"/>
</dbReference>
<dbReference type="InParanoid" id="F7CV05"/>
<dbReference type="Bgee" id="ENSMODG00000011958">
    <property type="expression patterns" value="Expressed in spermatid and 15 other cell types or tissues"/>
</dbReference>
<dbReference type="InterPro" id="IPR001611">
    <property type="entry name" value="Leu-rich_rpt"/>
</dbReference>
<keyword evidence="6" id="KW-0206">Cytoskeleton</keyword>
<evidence type="ECO:0000256" key="6">
    <source>
        <dbReference type="ARBA" id="ARBA00023212"/>
    </source>
</evidence>
<dbReference type="GO" id="GO:0030030">
    <property type="term" value="P:cell projection organization"/>
    <property type="evidence" value="ECO:0007669"/>
    <property type="project" value="UniProtKB-KW"/>
</dbReference>
<keyword evidence="2" id="KW-0963">Cytoplasm</keyword>
<dbReference type="InterPro" id="IPR000048">
    <property type="entry name" value="IQ_motif_EF-hand-BS"/>
</dbReference>
<dbReference type="Pfam" id="PF00612">
    <property type="entry name" value="IQ"/>
    <property type="match status" value="1"/>
</dbReference>
<dbReference type="KEGG" id="mdo:100023534"/>
<comment type="function">
    <text evidence="7">Acts as a key negative regulator of ciliogenesis in collaboration with CCP110 by capping the mother centriole thereby preventing cilia formation. Required for recruitment of CCP110 to the centrosome.</text>
</comment>
<dbReference type="AlphaFoldDB" id="F7CV05"/>
<dbReference type="PANTHER" id="PTHR45973">
    <property type="entry name" value="PROTEIN PHOSPHATASE 1 REGULATORY SUBUNIT SDS22-RELATED"/>
    <property type="match status" value="1"/>
</dbReference>
<feature type="coiled-coil region" evidence="10">
    <location>
        <begin position="649"/>
        <end position="725"/>
    </location>
</feature>
<evidence type="ECO:0000256" key="2">
    <source>
        <dbReference type="ARBA" id="ARBA00022490"/>
    </source>
</evidence>
<gene>
    <name evidence="12" type="primary">LOC100023534</name>
</gene>
<dbReference type="InterPro" id="IPR050576">
    <property type="entry name" value="Cilia_flagella_integrity"/>
</dbReference>
<dbReference type="InterPro" id="IPR032675">
    <property type="entry name" value="LRR_dom_sf"/>
</dbReference>
<reference evidence="12" key="2">
    <citation type="submission" date="2025-08" db="UniProtKB">
        <authorList>
            <consortium name="Ensembl"/>
        </authorList>
    </citation>
    <scope>IDENTIFICATION</scope>
</reference>
<evidence type="ECO:0000256" key="9">
    <source>
        <dbReference type="ARBA" id="ARBA00076677"/>
    </source>
</evidence>
<evidence type="ECO:0000256" key="8">
    <source>
        <dbReference type="ARBA" id="ARBA00068862"/>
    </source>
</evidence>
<evidence type="ECO:0000256" key="3">
    <source>
        <dbReference type="ARBA" id="ARBA00022614"/>
    </source>
</evidence>
<keyword evidence="4" id="KW-0677">Repeat</keyword>
<evidence type="ECO:0000313" key="13">
    <source>
        <dbReference type="Proteomes" id="UP000002280"/>
    </source>
</evidence>
<dbReference type="Proteomes" id="UP000002280">
    <property type="component" value="Chromosome 3"/>
</dbReference>
<name>F7CV05_MONDO</name>
<evidence type="ECO:0000256" key="7">
    <source>
        <dbReference type="ARBA" id="ARBA00058656"/>
    </source>
</evidence>
<dbReference type="PANTHER" id="PTHR45973:SF2">
    <property type="entry name" value="CENTROSOMAL PROTEIN OF 97 KDA"/>
    <property type="match status" value="1"/>
</dbReference>
<dbReference type="FunFam" id="3.80.10.10:FF:000165">
    <property type="entry name" value="Centrosomal protein of 97 kDa"/>
    <property type="match status" value="1"/>
</dbReference>
<dbReference type="PROSITE" id="PS51450">
    <property type="entry name" value="LRR"/>
    <property type="match status" value="3"/>
</dbReference>
<dbReference type="RefSeq" id="XP_001375051.2">
    <property type="nucleotide sequence ID" value="XM_001375014.4"/>
</dbReference>
<dbReference type="GO" id="GO:1902018">
    <property type="term" value="P:negative regulation of cilium assembly"/>
    <property type="evidence" value="ECO:0000318"/>
    <property type="project" value="GO_Central"/>
</dbReference>
<sequence length="933" mass="104766">MLRETRLICSMLHSSEMLEELVLERDSTEENNDIIDESRSSGSVPDTVPKALKKKLESKHDLELADTKSLVMTSSSKNYSVTLRQLNQPRLSSHFCDLLREGEECRFPNSALSASSECFQDHFIVKGAVFSQEAVVDLSNQGLQKLGQNLPCKADILTLILDKNQIIKLENLEKFRRLLQLSVANNRLVRMMGVATLTQLRVLNLPHNSIGCVEGLQELVCLEWLNLAGNNLKATDQIGSCITLQHLDLSDNNISQIGDLSKLVSLKTLLLRGNIITSLRAAPVYLPPSLTVLSLAENEICDLNEISFLSSLSEMEQLSIMNNPCVMAMPSVPGFDYRPYVVSWCLNLKALDGYVISQKESLKAEWLSSQGKGHSYQPGQHIQLIQYLASTCPLTSAVGLQITEDAKLEKILNKTRFHQTELVSQNSKEEVLAFSSSKELGIPLVPEDLSPTLEPHILVESGPDIQINSWVGESITVDHSYAIKNTFLGSIQTEKYSLHEVFLEDIQTDEDKLNCSLLSSESTFMPVASGFSAVSPTIELIPHGFNLDLKDDGAVIEFVNERKGYDVGNDEEETSTEAKMNKVNPEENKKDSILLCPDLTIPSCGSTDNISYYDISSLKREGYSVSNPELSNNEMLSKTVSEKFSCRILSELAMALDQETEALQKMNEAATKLQACWRGFFTRNHILQAKEAQYEIRLSRMQERIVCLTDEIRRLRKERDEECKQKLVQQETIKFLWNQIRSLQNWQLSVNEYLSSDWQYHVPVPFKPPLATLNQEPSSADHSEWFISDAKGPPEEAFLPFLDSDFLSSLTDPFQVSHDFEINSTEENKNATVGSFIETVRFYKNPDPEDTYDQQGEWSKDSSNTEPDKSLLLEYLMSVQQLDDATEMTSTSNEREASQLHTALPLENPSSLTNVAAIDACHDIVTTLQDEVI</sequence>
<dbReference type="eggNOG" id="KOG0531">
    <property type="taxonomic scope" value="Eukaryota"/>
</dbReference>
<keyword evidence="5" id="KW-0970">Cilium biogenesis/degradation</keyword>
<dbReference type="STRING" id="13616.ENSMODP00000014987"/>
<dbReference type="SMART" id="SM00015">
    <property type="entry name" value="IQ"/>
    <property type="match status" value="1"/>
</dbReference>
<dbReference type="Ensembl" id="ENSMODT00000015262.4">
    <property type="protein sequence ID" value="ENSMODP00000014987.3"/>
    <property type="gene ID" value="ENSMODG00000011958.4"/>
</dbReference>
<keyword evidence="3" id="KW-0433">Leucine-rich repeat</keyword>
<keyword evidence="10" id="KW-0175">Coiled coil</keyword>
<feature type="region of interest" description="Disordered" evidence="11">
    <location>
        <begin position="844"/>
        <end position="866"/>
    </location>
</feature>
<dbReference type="SUPFAM" id="SSF52058">
    <property type="entry name" value="L domain-like"/>
    <property type="match status" value="1"/>
</dbReference>
<proteinExistence type="predicted"/>
<reference evidence="12" key="3">
    <citation type="submission" date="2025-09" db="UniProtKB">
        <authorList>
            <consortium name="Ensembl"/>
        </authorList>
    </citation>
    <scope>IDENTIFICATION</scope>
</reference>
<evidence type="ECO:0000256" key="11">
    <source>
        <dbReference type="SAM" id="MobiDB-lite"/>
    </source>
</evidence>
<dbReference type="SMART" id="SM00365">
    <property type="entry name" value="LRR_SD22"/>
    <property type="match status" value="2"/>
</dbReference>
<comment type="subcellular location">
    <subcellularLocation>
        <location evidence="1">Cytoplasm</location>
        <location evidence="1">Cytoskeleton</location>
        <location evidence="1">Microtubule organizing center</location>
        <location evidence="1">Centrosome</location>
    </subcellularLocation>
</comment>
<evidence type="ECO:0000256" key="10">
    <source>
        <dbReference type="SAM" id="Coils"/>
    </source>
</evidence>
<accession>F7CV05</accession>
<feature type="compositionally biased region" description="Polar residues" evidence="11">
    <location>
        <begin position="853"/>
        <end position="865"/>
    </location>
</feature>